<protein>
    <submittedName>
        <fullName evidence="2">Uncharacterized protein</fullName>
    </submittedName>
</protein>
<feature type="transmembrane region" description="Helical" evidence="1">
    <location>
        <begin position="39"/>
        <end position="58"/>
    </location>
</feature>
<evidence type="ECO:0000313" key="2">
    <source>
        <dbReference type="EMBL" id="CAK8680363.1"/>
    </source>
</evidence>
<feature type="transmembrane region" description="Helical" evidence="1">
    <location>
        <begin position="138"/>
        <end position="160"/>
    </location>
</feature>
<dbReference type="Proteomes" id="UP001642483">
    <property type="component" value="Unassembled WGS sequence"/>
</dbReference>
<keyword evidence="1" id="KW-1133">Transmembrane helix</keyword>
<keyword evidence="1" id="KW-0812">Transmembrane</keyword>
<feature type="transmembrane region" description="Helical" evidence="1">
    <location>
        <begin position="64"/>
        <end position="85"/>
    </location>
</feature>
<comment type="caution">
    <text evidence="2">The sequence shown here is derived from an EMBL/GenBank/DDBJ whole genome shotgun (WGS) entry which is preliminary data.</text>
</comment>
<name>A0ABP0FL12_CLALP</name>
<gene>
    <name evidence="2" type="ORF">CVLEPA_LOCUS10623</name>
</gene>
<keyword evidence="1" id="KW-0472">Membrane</keyword>
<evidence type="ECO:0000256" key="1">
    <source>
        <dbReference type="SAM" id="Phobius"/>
    </source>
</evidence>
<feature type="transmembrane region" description="Helical" evidence="1">
    <location>
        <begin position="97"/>
        <end position="118"/>
    </location>
</feature>
<proteinExistence type="predicted"/>
<evidence type="ECO:0000313" key="3">
    <source>
        <dbReference type="Proteomes" id="UP001642483"/>
    </source>
</evidence>
<dbReference type="EMBL" id="CAWYQH010000068">
    <property type="protein sequence ID" value="CAK8680363.1"/>
    <property type="molecule type" value="Genomic_DNA"/>
</dbReference>
<accession>A0ABP0FL12</accession>
<reference evidence="2 3" key="1">
    <citation type="submission" date="2024-02" db="EMBL/GenBank/DDBJ databases">
        <authorList>
            <person name="Daric V."/>
            <person name="Darras S."/>
        </authorList>
    </citation>
    <scope>NUCLEOTIDE SEQUENCE [LARGE SCALE GENOMIC DNA]</scope>
</reference>
<organism evidence="2 3">
    <name type="scientific">Clavelina lepadiformis</name>
    <name type="common">Light-bulb sea squirt</name>
    <name type="synonym">Ascidia lepadiformis</name>
    <dbReference type="NCBI Taxonomy" id="159417"/>
    <lineage>
        <taxon>Eukaryota</taxon>
        <taxon>Metazoa</taxon>
        <taxon>Chordata</taxon>
        <taxon>Tunicata</taxon>
        <taxon>Ascidiacea</taxon>
        <taxon>Aplousobranchia</taxon>
        <taxon>Clavelinidae</taxon>
        <taxon>Clavelina</taxon>
    </lineage>
</organism>
<sequence>MHHLSDEEIISVHEESCSTGQHKIPDSFSDKLHQIKIRILGLSVAQVLLGGVSIIMGIMSSGIYGPWAGVWVILTALQVAAKVFSKKYRKWRVSMHIVFYVIAVIGCCVTASCFLYILTRHKTDPALELSDYTRATTVTLVVISFVEMLLCLASTIQYILDFNLIVKMADQQNVNGFSTNYQHTEAVQMTLFPTVDVDNNHLH</sequence>
<keyword evidence="3" id="KW-1185">Reference proteome</keyword>